<accession>A0A9Q0GQZ9</accession>
<gene>
    <name evidence="1" type="ORF">NE237_027885</name>
</gene>
<comment type="caution">
    <text evidence="1">The sequence shown here is derived from an EMBL/GenBank/DDBJ whole genome shotgun (WGS) entry which is preliminary data.</text>
</comment>
<dbReference type="AlphaFoldDB" id="A0A9Q0GQZ9"/>
<dbReference type="OrthoDB" id="1641131at2759"/>
<keyword evidence="2" id="KW-1185">Reference proteome</keyword>
<protein>
    <submittedName>
        <fullName evidence="1">Uncharacterized protein</fullName>
    </submittedName>
</protein>
<evidence type="ECO:0000313" key="2">
    <source>
        <dbReference type="Proteomes" id="UP001141806"/>
    </source>
</evidence>
<reference evidence="1" key="1">
    <citation type="journal article" date="2023" name="Plant J.">
        <title>The genome of the king protea, Protea cynaroides.</title>
        <authorList>
            <person name="Chang J."/>
            <person name="Duong T.A."/>
            <person name="Schoeman C."/>
            <person name="Ma X."/>
            <person name="Roodt D."/>
            <person name="Barker N."/>
            <person name="Li Z."/>
            <person name="Van de Peer Y."/>
            <person name="Mizrachi E."/>
        </authorList>
    </citation>
    <scope>NUCLEOTIDE SEQUENCE</scope>
    <source>
        <tissue evidence="1">Young leaves</tissue>
    </source>
</reference>
<organism evidence="1 2">
    <name type="scientific">Protea cynaroides</name>
    <dbReference type="NCBI Taxonomy" id="273540"/>
    <lineage>
        <taxon>Eukaryota</taxon>
        <taxon>Viridiplantae</taxon>
        <taxon>Streptophyta</taxon>
        <taxon>Embryophyta</taxon>
        <taxon>Tracheophyta</taxon>
        <taxon>Spermatophyta</taxon>
        <taxon>Magnoliopsida</taxon>
        <taxon>Proteales</taxon>
        <taxon>Proteaceae</taxon>
        <taxon>Protea</taxon>
    </lineage>
</organism>
<evidence type="ECO:0000313" key="1">
    <source>
        <dbReference type="EMBL" id="KAJ4951053.1"/>
    </source>
</evidence>
<sequence>MRSRDAHSCCHFHYPPFLPLISLPRWVNVVCSDKCKEFIAVCDQLFVSTAVAVFLDKTNGYQYIYDEIFSGLTNPMQGEEQILPEMSEPVNEERIQFRSLDSRLRTLEPVIRLELGIQKSKKLQWLATHTGDEGKRSSKIGDGVRVENVSNYLGFQSKGQSGIPHSHKFKSKVGI</sequence>
<dbReference type="Proteomes" id="UP001141806">
    <property type="component" value="Unassembled WGS sequence"/>
</dbReference>
<proteinExistence type="predicted"/>
<dbReference type="EMBL" id="JAMYWD010000012">
    <property type="protein sequence ID" value="KAJ4951053.1"/>
    <property type="molecule type" value="Genomic_DNA"/>
</dbReference>
<name>A0A9Q0GQZ9_9MAGN</name>